<dbReference type="GO" id="GO:0006351">
    <property type="term" value="P:DNA-templated transcription"/>
    <property type="evidence" value="ECO:0007669"/>
    <property type="project" value="InterPro"/>
</dbReference>
<accession>A0A0G0A473</accession>
<comment type="caution">
    <text evidence="3">The sequence shown here is derived from an EMBL/GenBank/DDBJ whole genome shotgun (WGS) entry which is preliminary data.</text>
</comment>
<protein>
    <submittedName>
        <fullName evidence="3">Fungal specific transcription factor domain-containing protein</fullName>
    </submittedName>
</protein>
<dbReference type="OrthoDB" id="3971593at2759"/>
<dbReference type="InterPro" id="IPR050987">
    <property type="entry name" value="AtrR-like"/>
</dbReference>
<organism evidence="3 4">
    <name type="scientific">Trichoderma harzianum</name>
    <name type="common">Hypocrea lixii</name>
    <dbReference type="NCBI Taxonomy" id="5544"/>
    <lineage>
        <taxon>Eukaryota</taxon>
        <taxon>Fungi</taxon>
        <taxon>Dikarya</taxon>
        <taxon>Ascomycota</taxon>
        <taxon>Pezizomycotina</taxon>
        <taxon>Sordariomycetes</taxon>
        <taxon>Hypocreomycetidae</taxon>
        <taxon>Hypocreales</taxon>
        <taxon>Hypocreaceae</taxon>
        <taxon>Trichoderma</taxon>
    </lineage>
</organism>
<evidence type="ECO:0000313" key="4">
    <source>
        <dbReference type="Proteomes" id="UP000034112"/>
    </source>
</evidence>
<dbReference type="SMART" id="SM00906">
    <property type="entry name" value="Fungal_trans"/>
    <property type="match status" value="1"/>
</dbReference>
<dbReference type="GO" id="GO:0003677">
    <property type="term" value="F:DNA binding"/>
    <property type="evidence" value="ECO:0007669"/>
    <property type="project" value="InterPro"/>
</dbReference>
<evidence type="ECO:0000256" key="1">
    <source>
        <dbReference type="ARBA" id="ARBA00023242"/>
    </source>
</evidence>
<dbReference type="InterPro" id="IPR007219">
    <property type="entry name" value="XnlR_reg_dom"/>
</dbReference>
<dbReference type="GO" id="GO:0008270">
    <property type="term" value="F:zinc ion binding"/>
    <property type="evidence" value="ECO:0007669"/>
    <property type="project" value="InterPro"/>
</dbReference>
<dbReference type="EMBL" id="JOKZ01000013">
    <property type="protein sequence ID" value="KKP07042.1"/>
    <property type="molecule type" value="Genomic_DNA"/>
</dbReference>
<feature type="domain" description="Xylanolytic transcriptional activator regulatory" evidence="2">
    <location>
        <begin position="320"/>
        <end position="395"/>
    </location>
</feature>
<sequence>MLGSEKVANWPWAAKVRCDGGLPCGFCVARTPNACCYSAARLPSFQNDRVRAASTVPGTADDSQTLMSTKLDLLIDRVTALEKALLAQGVQCKAREVTPTLPKQPLPIFQGSTSSVFSIVVADAHLKVLEPDDTSPPISDDSDSPRAQTTFSIVHGQIINELSKEAADGESESRPIVLPRAAGIRSQSIETQTHIDLSCDDLISLVYIYQNLAGTLYPFLNIPSLVQQARQTWAVKPAELTPSNDGVDVGSKDVAILKMVAAIALLAEGEGHNDLALSLYHSILPEVEAIVWSTKLDLKGLMLLPLVSLFYIHQSKWRLAWRFLGNVARIVLELGLNRQIVLERSFPDMADRTQAINAIWTAFLLNRLLSYLLGVTVAMQNLHLDPTFPGPVDAPYLEAMIEFDRIGAQAIDVLMSDKSDDCTRISDRKEHFAFFQYRLDEWGKRISTDFQFLSHDAETDIQNEQLRILLHLWKDHLHMIVARSFICDNRCSAAPLDIWASSVGAAADTIQHLSHLEYSTRSFRFHQSKYNHFLIAALGTLLLAISRGSSNPDSMSLGEQRIPMAQTTFLKAQQNSVIALNLLYTLAKTSHHFQFWLEHVRGLARRLKTLDRLVPGSFGTDDSRLQNEALGEQIRSASDATTELIRMAESYVFESVDNVIAPGLQDLDVSPLTGAPSLSESDLVQDFGWFFGGSFVNSL</sequence>
<dbReference type="Proteomes" id="UP000034112">
    <property type="component" value="Unassembled WGS sequence"/>
</dbReference>
<gene>
    <name evidence="3" type="ORF">THAR02_00801</name>
</gene>
<dbReference type="PANTHER" id="PTHR46910">
    <property type="entry name" value="TRANSCRIPTION FACTOR PDR1"/>
    <property type="match status" value="1"/>
</dbReference>
<dbReference type="AlphaFoldDB" id="A0A0G0A473"/>
<dbReference type="CDD" id="cd12148">
    <property type="entry name" value="fungal_TF_MHR"/>
    <property type="match status" value="1"/>
</dbReference>
<dbReference type="GO" id="GO:0003700">
    <property type="term" value="F:DNA-binding transcription factor activity"/>
    <property type="evidence" value="ECO:0007669"/>
    <property type="project" value="InterPro"/>
</dbReference>
<dbReference type="PANTHER" id="PTHR46910:SF13">
    <property type="entry name" value="SPECIFIC TRANSCRIPTION FACTOR, PUTATIVE (AFU_ORTHOLOGUE AFUA_4G06190)-RELATED"/>
    <property type="match status" value="1"/>
</dbReference>
<name>A0A0G0A473_TRIHA</name>
<evidence type="ECO:0000313" key="3">
    <source>
        <dbReference type="EMBL" id="KKP07042.1"/>
    </source>
</evidence>
<proteinExistence type="predicted"/>
<keyword evidence="1" id="KW-0539">Nucleus</keyword>
<reference evidence="4" key="1">
    <citation type="journal article" date="2015" name="Genome Announc.">
        <title>Draft whole-genome sequence of the biocontrol agent Trichoderma harzianum T6776.</title>
        <authorList>
            <person name="Baroncelli R."/>
            <person name="Piaggeschi G."/>
            <person name="Fiorini L."/>
            <person name="Bertolini E."/>
            <person name="Zapparata A."/>
            <person name="Pe M.E."/>
            <person name="Sarrocco S."/>
            <person name="Vannacci G."/>
        </authorList>
    </citation>
    <scope>NUCLEOTIDE SEQUENCE [LARGE SCALE GENOMIC DNA]</scope>
    <source>
        <strain evidence="4">T6776</strain>
    </source>
</reference>
<evidence type="ECO:0000259" key="2">
    <source>
        <dbReference type="SMART" id="SM00906"/>
    </source>
</evidence>